<dbReference type="InterPro" id="IPR045857">
    <property type="entry name" value="O16G_dom_2"/>
</dbReference>
<dbReference type="Proteomes" id="UP000295636">
    <property type="component" value="Unassembled WGS sequence"/>
</dbReference>
<evidence type="ECO:0000313" key="2">
    <source>
        <dbReference type="Proteomes" id="UP000295636"/>
    </source>
</evidence>
<accession>A0A4R5K603</accession>
<dbReference type="Gene3D" id="3.20.20.80">
    <property type="entry name" value="Glycosidases"/>
    <property type="match status" value="1"/>
</dbReference>
<dbReference type="OrthoDB" id="3652041at2"/>
<dbReference type="AlphaFoldDB" id="A0A4R5K603"/>
<comment type="caution">
    <text evidence="1">The sequence shown here is derived from an EMBL/GenBank/DDBJ whole genome shotgun (WGS) entry which is preliminary data.</text>
</comment>
<name>A0A4R5K603_9BACL</name>
<reference evidence="1 2" key="1">
    <citation type="submission" date="2019-03" db="EMBL/GenBank/DDBJ databases">
        <title>This is whole genome sequence of Paenibacillus sp MS74 strain.</title>
        <authorList>
            <person name="Trinh H.N."/>
        </authorList>
    </citation>
    <scope>NUCLEOTIDE SEQUENCE [LARGE SCALE GENOMIC DNA]</scope>
    <source>
        <strain evidence="1 2">MS74</strain>
    </source>
</reference>
<organism evidence="1 2">
    <name type="scientific">Paenibacillus piri</name>
    <dbReference type="NCBI Taxonomy" id="2547395"/>
    <lineage>
        <taxon>Bacteria</taxon>
        <taxon>Bacillati</taxon>
        <taxon>Bacillota</taxon>
        <taxon>Bacilli</taxon>
        <taxon>Bacillales</taxon>
        <taxon>Paenibacillaceae</taxon>
        <taxon>Paenibacillus</taxon>
    </lineage>
</organism>
<protein>
    <submittedName>
        <fullName evidence="1">Uncharacterized protein</fullName>
    </submittedName>
</protein>
<keyword evidence="2" id="KW-1185">Reference proteome</keyword>
<sequence length="554" mass="64213">MQAYSYDMRDPVYEIAGMSISIHIITVENIYGLRPESVTLHHSHNRWTLDCSKLAWAGRQRSAEGWFSLVAERNGKGQIEIRMEAEAQHKIKSIKLMIRGLEPLTVFDYNFRTELSVDLGEDKLQVPGQVFFYPYNALKYTNNLKAPILFTRDKSSSRLTGFRSDDSKVRGKRFVVAPELSGAFKDKYTVELIHEANATEFDKRITIPSWIIQEGADPDAFYEDYLTFAESENGIGLVPWEKRTDFPAWLKDVALSLTIHGMHWSGYIFNKYEQMLDIIQYAAERIDGKHILVYLPGWEGRYYWQYGDYRPEPMLGGEEGFLRLCEETRKLGVHLMPMFGANCVNMWFHNFSEYGPNSFMKSPARTRYHIPEPDWDLSRGHDNGWQAFVNTGAPSWRKELVGQITELADKYPFDSVFLDLVHHWVNDPDHDVFEGMRLLKNDINTKRPDLLVVGENWYDGLLSIFPLFQVRPFLQQPAWVGRYARTVAHLLEAEPSRGSTGVHERGFAPYSRRPISKEYIPTVSFVDGTLEHAKEEIDRVIQDAHQYKKQFLKP</sequence>
<proteinExistence type="predicted"/>
<evidence type="ECO:0000313" key="1">
    <source>
        <dbReference type="EMBL" id="TDF88916.1"/>
    </source>
</evidence>
<dbReference type="Gene3D" id="3.90.400.10">
    <property type="entry name" value="Oligo-1,6-glucosidase, Domain 2"/>
    <property type="match status" value="1"/>
</dbReference>
<dbReference type="SUPFAM" id="SSF51445">
    <property type="entry name" value="(Trans)glycosidases"/>
    <property type="match status" value="1"/>
</dbReference>
<gene>
    <name evidence="1" type="ORF">E1757_35070</name>
</gene>
<dbReference type="InterPro" id="IPR017853">
    <property type="entry name" value="GH"/>
</dbReference>
<dbReference type="EMBL" id="SMRT01000039">
    <property type="protein sequence ID" value="TDF88916.1"/>
    <property type="molecule type" value="Genomic_DNA"/>
</dbReference>
<dbReference type="RefSeq" id="WP_133237049.1">
    <property type="nucleotide sequence ID" value="NZ_SMRT01000039.1"/>
</dbReference>